<accession>E1K1A8</accession>
<proteinExistence type="predicted"/>
<evidence type="ECO:0008006" key="5">
    <source>
        <dbReference type="Google" id="ProtNLM"/>
    </source>
</evidence>
<keyword evidence="2" id="KW-0472">Membrane</keyword>
<name>E1K1A8_SOLFR</name>
<feature type="region of interest" description="Disordered" evidence="1">
    <location>
        <begin position="1"/>
        <end position="30"/>
    </location>
</feature>
<keyword evidence="2" id="KW-1133">Transmembrane helix</keyword>
<dbReference type="STRING" id="596151.DesfrDRAFT_3658"/>
<evidence type="ECO:0000256" key="1">
    <source>
        <dbReference type="SAM" id="MobiDB-lite"/>
    </source>
</evidence>
<comment type="caution">
    <text evidence="3">The sequence shown here is derived from an EMBL/GenBank/DDBJ whole genome shotgun (WGS) entry which is preliminary data.</text>
</comment>
<dbReference type="eggNOG" id="ENOG5031N98">
    <property type="taxonomic scope" value="Bacteria"/>
</dbReference>
<keyword evidence="2" id="KW-0812">Transmembrane</keyword>
<dbReference type="Proteomes" id="UP000006250">
    <property type="component" value="Unassembled WGS sequence"/>
</dbReference>
<dbReference type="OrthoDB" id="7359894at2"/>
<feature type="transmembrane region" description="Helical" evidence="2">
    <location>
        <begin position="34"/>
        <end position="49"/>
    </location>
</feature>
<sequence length="143" mass="16098">MRNRGCCSGRRDSRRIVSPPRPGFDRGGRPRREGLFSGGFAWLAGWLGLPTWVVLAFFVVLFLTVGWPALIIYLACALLLRPEPQYAAEPRTIDVTGVRLDAQARTVRDRAQDLEARIGRLESHVTSKEFDFDRRLGETGGRK</sequence>
<evidence type="ECO:0000313" key="4">
    <source>
        <dbReference type="Proteomes" id="UP000006250"/>
    </source>
</evidence>
<protein>
    <recommendedName>
        <fullName evidence="5">Phage shock protein C, PspC</fullName>
    </recommendedName>
</protein>
<keyword evidence="4" id="KW-1185">Reference proteome</keyword>
<dbReference type="EMBL" id="AECZ01000038">
    <property type="protein sequence ID" value="EFL49594.1"/>
    <property type="molecule type" value="Genomic_DNA"/>
</dbReference>
<evidence type="ECO:0000256" key="2">
    <source>
        <dbReference type="SAM" id="Phobius"/>
    </source>
</evidence>
<dbReference type="RefSeq" id="WP_005996344.1">
    <property type="nucleotide sequence ID" value="NZ_AECZ01000038.1"/>
</dbReference>
<reference evidence="3 4" key="1">
    <citation type="submission" date="2010-08" db="EMBL/GenBank/DDBJ databases">
        <title>The draft genome of Desulfovibrio fructosovorans JJ.</title>
        <authorList>
            <consortium name="US DOE Joint Genome Institute (JGI-PGF)"/>
            <person name="Lucas S."/>
            <person name="Copeland A."/>
            <person name="Lapidus A."/>
            <person name="Cheng J.-F."/>
            <person name="Bruce D."/>
            <person name="Goodwin L."/>
            <person name="Pitluck S."/>
            <person name="Land M.L."/>
            <person name="Hauser L."/>
            <person name="Chang Y.-J."/>
            <person name="Jeffries C."/>
            <person name="Wall J.D."/>
            <person name="Stahl D.A."/>
            <person name="Arkin A.P."/>
            <person name="Dehal P."/>
            <person name="Stolyar S.M."/>
            <person name="Hazen T.C."/>
            <person name="Woyke T.J."/>
        </authorList>
    </citation>
    <scope>NUCLEOTIDE SEQUENCE [LARGE SCALE GENOMIC DNA]</scope>
    <source>
        <strain evidence="3 4">JJ</strain>
    </source>
</reference>
<evidence type="ECO:0000313" key="3">
    <source>
        <dbReference type="EMBL" id="EFL49594.1"/>
    </source>
</evidence>
<organism evidence="3 4">
    <name type="scientific">Solidesulfovibrio fructosivorans JJ]</name>
    <dbReference type="NCBI Taxonomy" id="596151"/>
    <lineage>
        <taxon>Bacteria</taxon>
        <taxon>Pseudomonadati</taxon>
        <taxon>Thermodesulfobacteriota</taxon>
        <taxon>Desulfovibrionia</taxon>
        <taxon>Desulfovibrionales</taxon>
        <taxon>Desulfovibrionaceae</taxon>
        <taxon>Solidesulfovibrio</taxon>
    </lineage>
</organism>
<dbReference type="AlphaFoldDB" id="E1K1A8"/>
<feature type="transmembrane region" description="Helical" evidence="2">
    <location>
        <begin position="55"/>
        <end position="80"/>
    </location>
</feature>
<gene>
    <name evidence="3" type="ORF">DesfrDRAFT_3658</name>
</gene>